<evidence type="ECO:0000313" key="1">
    <source>
        <dbReference type="EMBL" id="ATX62691.1"/>
    </source>
</evidence>
<organism evidence="1 2">
    <name type="scientific">Yersinia enterocolitica LC20</name>
    <dbReference type="NCBI Taxonomy" id="1443113"/>
    <lineage>
        <taxon>Bacteria</taxon>
        <taxon>Pseudomonadati</taxon>
        <taxon>Pseudomonadota</taxon>
        <taxon>Gammaproteobacteria</taxon>
        <taxon>Enterobacterales</taxon>
        <taxon>Yersiniaceae</taxon>
        <taxon>Yersinia</taxon>
    </lineage>
</organism>
<sequence>MASIGTDQSNRKLPFREFTVEWRVKANINRNNACRHFNANPHDEQTGNANREVILFCANRIAEMKSIQRPFKAADSNRRFETFTEDEREIIIEALNFIIRLTKPFPDYFSLGERVISI</sequence>
<evidence type="ECO:0000313" key="2">
    <source>
        <dbReference type="Proteomes" id="UP000230961"/>
    </source>
</evidence>
<protein>
    <submittedName>
        <fullName evidence="1">Uncharacterized protein</fullName>
    </submittedName>
</protein>
<dbReference type="EMBL" id="CP007448">
    <property type="protein sequence ID" value="ATX62691.1"/>
    <property type="molecule type" value="Genomic_DNA"/>
</dbReference>
<name>A0A7U5PGD3_YEREN</name>
<dbReference type="KEGG" id="yel:LC20_06425"/>
<dbReference type="Proteomes" id="UP000230961">
    <property type="component" value="Chromosome"/>
</dbReference>
<reference evidence="1 2" key="1">
    <citation type="submission" date="2017-11" db="EMBL/GenBank/DDBJ databases">
        <title>The complete genome sequence and comparative genome analysis of Yersinia enterocolitica strain LC20.</title>
        <authorList>
            <person name="Shi G."/>
            <person name="Su M."/>
            <person name="Liang J."/>
            <person name="Gu W."/>
            <person name="Xiao Y."/>
            <person name="Zhang Z."/>
            <person name="Qiu H."/>
            <person name="Duan R."/>
            <person name="Zhang Z."/>
            <person name="Li Y."/>
            <person name="Zhang X."/>
            <person name="Ling Y."/>
            <person name="Song L."/>
            <person name="Chen M."/>
            <person name="Zhao Y."/>
            <person name="Wu J."/>
            <person name="Jing H."/>
            <person name="Xiao J."/>
            <person name="Wang X."/>
        </authorList>
    </citation>
    <scope>NUCLEOTIDE SEQUENCE [LARGE SCALE GENOMIC DNA]</scope>
    <source>
        <strain evidence="1 2">LC20</strain>
    </source>
</reference>
<dbReference type="AlphaFoldDB" id="A0A7U5PGD3"/>
<accession>A0A7U5PGD3</accession>
<proteinExistence type="predicted"/>
<gene>
    <name evidence="1" type="ORF">LC20_06425</name>
</gene>